<sequence>MATFADKIKKLRNDKKLSMEQLAVEFAKRYDSKISKSSISRWENGQSKPDIDDVSIYADYFNVSLDWLLNIKPNNEIETVAAHIDDDLTEEEMEDIKRYIEFIKSQRK</sequence>
<comment type="caution">
    <text evidence="3">The sequence shown here is derived from an EMBL/GenBank/DDBJ whole genome shotgun (WGS) entry which is preliminary data.</text>
</comment>
<dbReference type="SUPFAM" id="SSF47413">
    <property type="entry name" value="lambda repressor-like DNA-binding domains"/>
    <property type="match status" value="1"/>
</dbReference>
<dbReference type="Proteomes" id="UP001597231">
    <property type="component" value="Unassembled WGS sequence"/>
</dbReference>
<keyword evidence="1" id="KW-0238">DNA-binding</keyword>
<evidence type="ECO:0000256" key="1">
    <source>
        <dbReference type="ARBA" id="ARBA00023125"/>
    </source>
</evidence>
<dbReference type="SMART" id="SM00530">
    <property type="entry name" value="HTH_XRE"/>
    <property type="match status" value="1"/>
</dbReference>
<accession>A0ABW3TVT2</accession>
<evidence type="ECO:0000313" key="3">
    <source>
        <dbReference type="EMBL" id="MFD1203963.1"/>
    </source>
</evidence>
<dbReference type="CDD" id="cd00093">
    <property type="entry name" value="HTH_XRE"/>
    <property type="match status" value="1"/>
</dbReference>
<protein>
    <submittedName>
        <fullName evidence="3">Helix-turn-helix domain-containing protein</fullName>
    </submittedName>
</protein>
<evidence type="ECO:0000259" key="2">
    <source>
        <dbReference type="PROSITE" id="PS50943"/>
    </source>
</evidence>
<dbReference type="Pfam" id="PF01381">
    <property type="entry name" value="HTH_3"/>
    <property type="match status" value="1"/>
</dbReference>
<dbReference type="InterPro" id="IPR001387">
    <property type="entry name" value="Cro/C1-type_HTH"/>
</dbReference>
<dbReference type="EMBL" id="JBHTLT010000013">
    <property type="protein sequence ID" value="MFD1203963.1"/>
    <property type="molecule type" value="Genomic_DNA"/>
</dbReference>
<dbReference type="PANTHER" id="PTHR46558">
    <property type="entry name" value="TRACRIPTIONAL REGULATORY PROTEIN-RELATED-RELATED"/>
    <property type="match status" value="1"/>
</dbReference>
<dbReference type="RefSeq" id="WP_381479679.1">
    <property type="nucleotide sequence ID" value="NZ_JBHTLT010000013.1"/>
</dbReference>
<reference evidence="4" key="1">
    <citation type="journal article" date="2019" name="Int. J. Syst. Evol. Microbiol.">
        <title>The Global Catalogue of Microorganisms (GCM) 10K type strain sequencing project: providing services to taxonomists for standard genome sequencing and annotation.</title>
        <authorList>
            <consortium name="The Broad Institute Genomics Platform"/>
            <consortium name="The Broad Institute Genome Sequencing Center for Infectious Disease"/>
            <person name="Wu L."/>
            <person name="Ma J."/>
        </authorList>
    </citation>
    <scope>NUCLEOTIDE SEQUENCE [LARGE SCALE GENOMIC DNA]</scope>
    <source>
        <strain evidence="4">CCUG 53915</strain>
    </source>
</reference>
<dbReference type="PROSITE" id="PS50943">
    <property type="entry name" value="HTH_CROC1"/>
    <property type="match status" value="1"/>
</dbReference>
<proteinExistence type="predicted"/>
<keyword evidence="4" id="KW-1185">Reference proteome</keyword>
<evidence type="ECO:0000313" key="4">
    <source>
        <dbReference type="Proteomes" id="UP001597231"/>
    </source>
</evidence>
<gene>
    <name evidence="3" type="ORF">ACFQ38_02315</name>
</gene>
<organism evidence="3 4">
    <name type="scientific">Sporosarcina contaminans</name>
    <dbReference type="NCBI Taxonomy" id="633403"/>
    <lineage>
        <taxon>Bacteria</taxon>
        <taxon>Bacillati</taxon>
        <taxon>Bacillota</taxon>
        <taxon>Bacilli</taxon>
        <taxon>Bacillales</taxon>
        <taxon>Caryophanaceae</taxon>
        <taxon>Sporosarcina</taxon>
    </lineage>
</organism>
<name>A0ABW3TVT2_9BACL</name>
<feature type="domain" description="HTH cro/C1-type" evidence="2">
    <location>
        <begin position="8"/>
        <end position="68"/>
    </location>
</feature>
<dbReference type="Gene3D" id="1.10.260.40">
    <property type="entry name" value="lambda repressor-like DNA-binding domains"/>
    <property type="match status" value="1"/>
</dbReference>
<dbReference type="InterPro" id="IPR010982">
    <property type="entry name" value="Lambda_DNA-bd_dom_sf"/>
</dbReference>
<dbReference type="PANTHER" id="PTHR46558:SF11">
    <property type="entry name" value="HTH-TYPE TRANSCRIPTIONAL REGULATOR XRE"/>
    <property type="match status" value="1"/>
</dbReference>